<dbReference type="PROSITE" id="PS50817">
    <property type="entry name" value="INTEIN_N_TER"/>
    <property type="match status" value="1"/>
</dbReference>
<keyword evidence="1" id="KW-0732">Signal</keyword>
<dbReference type="RefSeq" id="WP_169321466.1">
    <property type="nucleotide sequence ID" value="NZ_JABCJF010000005.1"/>
</dbReference>
<dbReference type="InterPro" id="IPR036844">
    <property type="entry name" value="Hint_dom_sf"/>
</dbReference>
<dbReference type="InterPro" id="IPR050708">
    <property type="entry name" value="T6SS_VgrG/RHS"/>
</dbReference>
<dbReference type="Pfam" id="PF07591">
    <property type="entry name" value="PT-HINT"/>
    <property type="match status" value="1"/>
</dbReference>
<dbReference type="InterPro" id="IPR022385">
    <property type="entry name" value="Rhs_assc_core"/>
</dbReference>
<reference evidence="3 4" key="1">
    <citation type="submission" date="2020-04" db="EMBL/GenBank/DDBJ databases">
        <title>Genome analysis and antimicrobial resistance characteristics of Chryseobacterium aquaticum isolated from farmed salmonids.</title>
        <authorList>
            <person name="Saticioglu I.B."/>
            <person name="Duman M."/>
            <person name="Altun S."/>
        </authorList>
    </citation>
    <scope>NUCLEOTIDE SEQUENCE [LARGE SCALE GENOMIC DNA]</scope>
    <source>
        <strain evidence="3 4">C-174</strain>
    </source>
</reference>
<dbReference type="SMART" id="SM00306">
    <property type="entry name" value="HintN"/>
    <property type="match status" value="1"/>
</dbReference>
<dbReference type="SUPFAM" id="SSF51294">
    <property type="entry name" value="Hedgehog/intein (Hint) domain"/>
    <property type="match status" value="1"/>
</dbReference>
<accession>A0A848N2U6</accession>
<dbReference type="CDD" id="cd00081">
    <property type="entry name" value="Hint"/>
    <property type="match status" value="1"/>
</dbReference>
<dbReference type="InterPro" id="IPR030934">
    <property type="entry name" value="Intein_C"/>
</dbReference>
<dbReference type="PANTHER" id="PTHR32305:SF15">
    <property type="entry name" value="PROTEIN RHSA-RELATED"/>
    <property type="match status" value="1"/>
</dbReference>
<dbReference type="NCBIfam" id="TIGR01443">
    <property type="entry name" value="intein_Cterm"/>
    <property type="match status" value="1"/>
</dbReference>
<evidence type="ECO:0000256" key="1">
    <source>
        <dbReference type="SAM" id="SignalP"/>
    </source>
</evidence>
<evidence type="ECO:0000313" key="4">
    <source>
        <dbReference type="Proteomes" id="UP000548067"/>
    </source>
</evidence>
<evidence type="ECO:0000313" key="3">
    <source>
        <dbReference type="EMBL" id="NMR34686.1"/>
    </source>
</evidence>
<evidence type="ECO:0000259" key="2">
    <source>
        <dbReference type="SMART" id="SM00306"/>
    </source>
</evidence>
<dbReference type="Gene3D" id="2.180.10.10">
    <property type="entry name" value="RHS repeat-associated core"/>
    <property type="match status" value="1"/>
</dbReference>
<feature type="chain" id="PRO_5032867484" description="Hint domain-containing protein" evidence="1">
    <location>
        <begin position="35"/>
        <end position="1357"/>
    </location>
</feature>
<dbReference type="GO" id="GO:0016539">
    <property type="term" value="P:intein-mediated protein splicing"/>
    <property type="evidence" value="ECO:0007669"/>
    <property type="project" value="InterPro"/>
</dbReference>
<sequence length="1357" mass="152029">MKTNYKQRNNEKLKNKSEKLLSLFTLLFSFLSFAQSLTTSENYVYTKVYLSADGSKKSETVQYFDGLGRPKQVVQVKATPLGQDLAVPVVYDQLGRQTKTLLPIPVATANSGIHTIDENSVNSYYGVANAYSEQKLEASPLGRVLEVANPGTEWAMSYGHTSKMQYLTNTESDAVKRFNTTATWSNGVLTTSITGISFYAPNQLSKSKVTDEDGKITIDFKNSEGKTVLLRKESPSGKLDTYYIYNNYGQLAFVISPKGNEQITSNGNTVTSQILDDLCYQYVYDNRFRQVEKKLPGKGWEYMVYDEQNRMVASQDANMKNNTVNPNRWSFTRYDKFGRVLYTGVFTGGTRAQEQNNANAKGLNNETRSTSSFTLNGQEIFYTNTAYPSATITPYSVNYYDSYPGTPPVPQNILGAQTLSGSVSLTVNNVSSTRSLKSMPTTSMVKNLDDDSWSSTHIWYDQLGRAIGSQGKNHLGGYTKTEKQLDFSGTVLLANTFHKKTISDPSEVVINERFVYDNNFRLKQHYHKVNSNAEELLADYTYNELGQVTNKKVGNNLQSIDYTYNIRGAVTKVNDPANLGGKLFGYELKFASTANSSVAPANYNGNITEIIWKNATDDVLKKYSYQYDPYNRLTAAIYQEPNSSLPQNGFYNETMSYDSNGNITNLKRNQKSYNNTVEEIDDLVYSYPDGNRLNSVVDLKNNYSGYPDISGNPMSYDWNGNMTSHINKGILEIKYNDANLPSYIKFNNFVQRVGGDVYRNMTYSHRADGVKIKKTHHYFSGRSRADAFEITEYIDGFQYNNEQFGLTGESILKFFSTSEGYYDYVNNRYIYHYNDHLGNVRISFAREGNIAVIVQQNDYYAFGLKHGGPSVDLSGVTYKYQYNGKEMQDELGMYDYGARFYMPDLGRWGVVDPMAEVTPHLSPYHYGNNNPIVFNDPTGMLSQSFIDQILGSPSGTIWTNNGDGFTNNWGGSMDFNGTAQNYKAYASYNYIDAGGSSGGGGGDVVDVVLQEVIMQGRGKTWSTSSNFDYNSFILSNSILGALRDWNYDVNSANMGQYIMNSKASMQTAAVERFLFIDIPLSFAGGELLTAGWRASGIGRYLCGPIGRLTNGIIKICFTEGTLVATENGNKKIEDIKEGDLVWSYNEETGKKELKKVVGLSRNTSSSLVKISVNGTEITCTPEHPFFVNGNWVEAKNLTKGTLLTTLDGTNSPVESIDFLDEKVKVYNFEVEGNHNYYVSEKGILVHNDCSLMTEFMGHFGKYVSNLDASINMGWFTGDVMELQVNAILRSSTAPRNGVMRALTETAESMARKHGMSEVRIQFNMVHNSFLKHGGWADDLGYYFSREGDTVFWEKVLH</sequence>
<dbReference type="InterPro" id="IPR006141">
    <property type="entry name" value="Intein_N"/>
</dbReference>
<dbReference type="PROSITE" id="PS50818">
    <property type="entry name" value="INTEIN_C_TER"/>
    <property type="match status" value="1"/>
</dbReference>
<dbReference type="Proteomes" id="UP000548067">
    <property type="component" value="Unassembled WGS sequence"/>
</dbReference>
<dbReference type="InterPro" id="IPR003587">
    <property type="entry name" value="Hint_dom_N"/>
</dbReference>
<name>A0A848N2U6_9FLAO</name>
<protein>
    <recommendedName>
        <fullName evidence="2">Hint domain-containing protein</fullName>
    </recommendedName>
</protein>
<proteinExistence type="predicted"/>
<dbReference type="PANTHER" id="PTHR32305">
    <property type="match status" value="1"/>
</dbReference>
<gene>
    <name evidence="3" type="ORF">HIO71_10755</name>
</gene>
<dbReference type="EMBL" id="JABCJF010000005">
    <property type="protein sequence ID" value="NMR34686.1"/>
    <property type="molecule type" value="Genomic_DNA"/>
</dbReference>
<feature type="domain" description="Hint" evidence="2">
    <location>
        <begin position="1114"/>
        <end position="1207"/>
    </location>
</feature>
<dbReference type="Gene3D" id="2.170.16.10">
    <property type="entry name" value="Hedgehog/Intein (Hint) domain"/>
    <property type="match status" value="1"/>
</dbReference>
<dbReference type="NCBIfam" id="TIGR01445">
    <property type="entry name" value="intein_Nterm"/>
    <property type="match status" value="1"/>
</dbReference>
<comment type="caution">
    <text evidence="3">The sequence shown here is derived from an EMBL/GenBank/DDBJ whole genome shotgun (WGS) entry which is preliminary data.</text>
</comment>
<dbReference type="NCBIfam" id="TIGR03696">
    <property type="entry name" value="Rhs_assc_core"/>
    <property type="match status" value="1"/>
</dbReference>
<dbReference type="InterPro" id="IPR045619">
    <property type="entry name" value="DUF6443"/>
</dbReference>
<organism evidence="3 4">
    <name type="scientific">Chryseobacterium aquaticum</name>
    <dbReference type="NCBI Taxonomy" id="452084"/>
    <lineage>
        <taxon>Bacteria</taxon>
        <taxon>Pseudomonadati</taxon>
        <taxon>Bacteroidota</taxon>
        <taxon>Flavobacteriia</taxon>
        <taxon>Flavobacteriales</taxon>
        <taxon>Weeksellaceae</taxon>
        <taxon>Chryseobacterium group</taxon>
        <taxon>Chryseobacterium</taxon>
    </lineage>
</organism>
<feature type="signal peptide" evidence="1">
    <location>
        <begin position="1"/>
        <end position="34"/>
    </location>
</feature>
<dbReference type="Pfam" id="PF20041">
    <property type="entry name" value="DUF6443"/>
    <property type="match status" value="1"/>
</dbReference>